<proteinExistence type="predicted"/>
<sequence>MAISDAVARNLTTLYAALMACVEAYGFMCGRRFGSIYVVILCSTLVFLTLAATLTWDISRKATCAFPSEEHETCKGGICWHGVSSRFPASEVRFRLPRQLPLA</sequence>
<dbReference type="Proteomes" id="UP001359559">
    <property type="component" value="Unassembled WGS sequence"/>
</dbReference>
<comment type="caution">
    <text evidence="2">The sequence shown here is derived from an EMBL/GenBank/DDBJ whole genome shotgun (WGS) entry which is preliminary data.</text>
</comment>
<keyword evidence="1" id="KW-0472">Membrane</keyword>
<accession>A0AAN9PV32</accession>
<dbReference type="EMBL" id="JAYKXN010000002">
    <property type="protein sequence ID" value="KAK7310969.1"/>
    <property type="molecule type" value="Genomic_DNA"/>
</dbReference>
<keyword evidence="1" id="KW-1133">Transmembrane helix</keyword>
<dbReference type="AlphaFoldDB" id="A0AAN9PV32"/>
<evidence type="ECO:0000256" key="1">
    <source>
        <dbReference type="SAM" id="Phobius"/>
    </source>
</evidence>
<keyword evidence="1" id="KW-0812">Transmembrane</keyword>
<organism evidence="2 3">
    <name type="scientific">Clitoria ternatea</name>
    <name type="common">Butterfly pea</name>
    <dbReference type="NCBI Taxonomy" id="43366"/>
    <lineage>
        <taxon>Eukaryota</taxon>
        <taxon>Viridiplantae</taxon>
        <taxon>Streptophyta</taxon>
        <taxon>Embryophyta</taxon>
        <taxon>Tracheophyta</taxon>
        <taxon>Spermatophyta</taxon>
        <taxon>Magnoliopsida</taxon>
        <taxon>eudicotyledons</taxon>
        <taxon>Gunneridae</taxon>
        <taxon>Pentapetalae</taxon>
        <taxon>rosids</taxon>
        <taxon>fabids</taxon>
        <taxon>Fabales</taxon>
        <taxon>Fabaceae</taxon>
        <taxon>Papilionoideae</taxon>
        <taxon>50 kb inversion clade</taxon>
        <taxon>NPAAA clade</taxon>
        <taxon>indigoferoid/millettioid clade</taxon>
        <taxon>Phaseoleae</taxon>
        <taxon>Clitoria</taxon>
    </lineage>
</organism>
<protein>
    <submittedName>
        <fullName evidence="2">Uncharacterized protein</fullName>
    </submittedName>
</protein>
<dbReference type="PANTHER" id="PTHR37714:SF1">
    <property type="entry name" value="PROTEIN, PUTATIVE-RELATED"/>
    <property type="match status" value="1"/>
</dbReference>
<evidence type="ECO:0000313" key="2">
    <source>
        <dbReference type="EMBL" id="KAK7310969.1"/>
    </source>
</evidence>
<feature type="transmembrane region" description="Helical" evidence="1">
    <location>
        <begin position="36"/>
        <end position="56"/>
    </location>
</feature>
<gene>
    <name evidence="2" type="ORF">RJT34_08793</name>
</gene>
<reference evidence="2 3" key="1">
    <citation type="submission" date="2024-01" db="EMBL/GenBank/DDBJ databases">
        <title>The genomes of 5 underutilized Papilionoideae crops provide insights into root nodulation and disease resistance.</title>
        <authorList>
            <person name="Yuan L."/>
        </authorList>
    </citation>
    <scope>NUCLEOTIDE SEQUENCE [LARGE SCALE GENOMIC DNA]</scope>
    <source>
        <strain evidence="2">LY-2023</strain>
        <tissue evidence="2">Leaf</tissue>
    </source>
</reference>
<keyword evidence="3" id="KW-1185">Reference proteome</keyword>
<evidence type="ECO:0000313" key="3">
    <source>
        <dbReference type="Proteomes" id="UP001359559"/>
    </source>
</evidence>
<name>A0AAN9PV32_CLITE</name>
<dbReference type="PANTHER" id="PTHR37714">
    <property type="entry name" value="PROTEIN, PUTATIVE-RELATED"/>
    <property type="match status" value="1"/>
</dbReference>